<dbReference type="EMBL" id="BAAAOR010000014">
    <property type="protein sequence ID" value="GAA1513711.1"/>
    <property type="molecule type" value="Genomic_DNA"/>
</dbReference>
<dbReference type="PRINTS" id="PR00313">
    <property type="entry name" value="CABNDNGRPT"/>
</dbReference>
<dbReference type="RefSeq" id="WP_344111799.1">
    <property type="nucleotide sequence ID" value="NZ_BAAAOR010000014.1"/>
</dbReference>
<evidence type="ECO:0008006" key="3">
    <source>
        <dbReference type="Google" id="ProtNLM"/>
    </source>
</evidence>
<dbReference type="InterPro" id="IPR001343">
    <property type="entry name" value="Hemolysn_Ca-bd"/>
</dbReference>
<reference evidence="1 2" key="1">
    <citation type="journal article" date="2019" name="Int. J. Syst. Evol. Microbiol.">
        <title>The Global Catalogue of Microorganisms (GCM) 10K type strain sequencing project: providing services to taxonomists for standard genome sequencing and annotation.</title>
        <authorList>
            <consortium name="The Broad Institute Genomics Platform"/>
            <consortium name="The Broad Institute Genome Sequencing Center for Infectious Disease"/>
            <person name="Wu L."/>
            <person name="Ma J."/>
        </authorList>
    </citation>
    <scope>NUCLEOTIDE SEQUENCE [LARGE SCALE GENOMIC DNA]</scope>
    <source>
        <strain evidence="1 2">JCM 14942</strain>
    </source>
</reference>
<organism evidence="1 2">
    <name type="scientific">Nocardioides humi</name>
    <dbReference type="NCBI Taxonomy" id="449461"/>
    <lineage>
        <taxon>Bacteria</taxon>
        <taxon>Bacillati</taxon>
        <taxon>Actinomycetota</taxon>
        <taxon>Actinomycetes</taxon>
        <taxon>Propionibacteriales</taxon>
        <taxon>Nocardioidaceae</taxon>
        <taxon>Nocardioides</taxon>
    </lineage>
</organism>
<dbReference type="Gene3D" id="2.150.10.10">
    <property type="entry name" value="Serralysin-like metalloprotease, C-terminal"/>
    <property type="match status" value="2"/>
</dbReference>
<name>A0ABN2A8F6_9ACTN</name>
<dbReference type="Pfam" id="PF00353">
    <property type="entry name" value="HemolysinCabind"/>
    <property type="match status" value="3"/>
</dbReference>
<keyword evidence="2" id="KW-1185">Reference proteome</keyword>
<dbReference type="InterPro" id="IPR011049">
    <property type="entry name" value="Serralysin-like_metalloprot_C"/>
</dbReference>
<proteinExistence type="predicted"/>
<evidence type="ECO:0000313" key="2">
    <source>
        <dbReference type="Proteomes" id="UP001500842"/>
    </source>
</evidence>
<accession>A0ABN2A8F6</accession>
<dbReference type="SUPFAM" id="SSF51120">
    <property type="entry name" value="beta-Roll"/>
    <property type="match status" value="1"/>
</dbReference>
<evidence type="ECO:0000313" key="1">
    <source>
        <dbReference type="EMBL" id="GAA1513711.1"/>
    </source>
</evidence>
<dbReference type="Proteomes" id="UP001500842">
    <property type="component" value="Unassembled WGS sequence"/>
</dbReference>
<sequence>MRRIALTVTVLLAGGPTFLGTIAPAPAKPAVPTCAGKRATIVDPSKGDDRIVGTNGRDVIVAGRGKGRDVVLGLDGDDLICGNARTKVFGGRGDDVIYGAGRADGGRGADRFYGVGVARGGKGADSYWAPLADGSFDGGPGHDRVIFYYGYVAGMTSGVYVNLATGQATAESETTSLRIRTGLARVEEVRGTPDDDLILGDAFDNVLRGGAGRDVLNGKGGYDVVIGGRGKDSCTGEVRKGCE</sequence>
<protein>
    <recommendedName>
        <fullName evidence="3">Hemolysin-type calcium-binding repeat-containing protein</fullName>
    </recommendedName>
</protein>
<comment type="caution">
    <text evidence="1">The sequence shown here is derived from an EMBL/GenBank/DDBJ whole genome shotgun (WGS) entry which is preliminary data.</text>
</comment>
<gene>
    <name evidence="1" type="ORF">GCM10009788_17670</name>
</gene>